<accession>A0ABR2K7N0</accession>
<keyword evidence="1" id="KW-0853">WD repeat</keyword>
<organism evidence="4 5">
    <name type="scientific">Tritrichomonas musculus</name>
    <dbReference type="NCBI Taxonomy" id="1915356"/>
    <lineage>
        <taxon>Eukaryota</taxon>
        <taxon>Metamonada</taxon>
        <taxon>Parabasalia</taxon>
        <taxon>Tritrichomonadida</taxon>
        <taxon>Tritrichomonadidae</taxon>
        <taxon>Tritrichomonas</taxon>
    </lineage>
</organism>
<dbReference type="InterPro" id="IPR048720">
    <property type="entry name" value="PROPPIN"/>
</dbReference>
<comment type="similarity">
    <text evidence="3">Belongs to the WD repeat PROPPIN family.</text>
</comment>
<name>A0ABR2K7N0_9EUKA</name>
<dbReference type="InterPro" id="IPR001680">
    <property type="entry name" value="WD40_rpt"/>
</dbReference>
<evidence type="ECO:0000256" key="1">
    <source>
        <dbReference type="ARBA" id="ARBA00022574"/>
    </source>
</evidence>
<keyword evidence="2" id="KW-0677">Repeat</keyword>
<reference evidence="4 5" key="1">
    <citation type="submission" date="2024-04" db="EMBL/GenBank/DDBJ databases">
        <title>Tritrichomonas musculus Genome.</title>
        <authorList>
            <person name="Alves-Ferreira E."/>
            <person name="Grigg M."/>
            <person name="Lorenzi H."/>
            <person name="Galac M."/>
        </authorList>
    </citation>
    <scope>NUCLEOTIDE SEQUENCE [LARGE SCALE GENOMIC DNA]</scope>
    <source>
        <strain evidence="4 5">EAF2021</strain>
    </source>
</reference>
<dbReference type="Gene3D" id="2.130.10.10">
    <property type="entry name" value="YVTN repeat-like/Quinoprotein amine dehydrogenase"/>
    <property type="match status" value="1"/>
</dbReference>
<dbReference type="Proteomes" id="UP001470230">
    <property type="component" value="Unassembled WGS sequence"/>
</dbReference>
<evidence type="ECO:0000313" key="5">
    <source>
        <dbReference type="Proteomes" id="UP001470230"/>
    </source>
</evidence>
<dbReference type="InterPro" id="IPR015943">
    <property type="entry name" value="WD40/YVTN_repeat-like_dom_sf"/>
</dbReference>
<keyword evidence="5" id="KW-1185">Reference proteome</keyword>
<evidence type="ECO:0000256" key="2">
    <source>
        <dbReference type="ARBA" id="ARBA00022737"/>
    </source>
</evidence>
<comment type="caution">
    <text evidence="4">The sequence shown here is derived from an EMBL/GenBank/DDBJ whole genome shotgun (WGS) entry which is preliminary data.</text>
</comment>
<dbReference type="PANTHER" id="PTHR11227">
    <property type="entry name" value="WD-REPEAT PROTEIN INTERACTING WITH PHOSPHOINOSIDES WIPI -RELATED"/>
    <property type="match status" value="1"/>
</dbReference>
<dbReference type="SMART" id="SM00320">
    <property type="entry name" value="WD40"/>
    <property type="match status" value="2"/>
</dbReference>
<evidence type="ECO:0000256" key="3">
    <source>
        <dbReference type="ARBA" id="ARBA00025740"/>
    </source>
</evidence>
<dbReference type="EMBL" id="JAPFFF010000006">
    <property type="protein sequence ID" value="KAK8887089.1"/>
    <property type="molecule type" value="Genomic_DNA"/>
</dbReference>
<proteinExistence type="inferred from homology"/>
<protein>
    <submittedName>
        <fullName evidence="4">WD repeat domain phosphoinositide-interacting protein 3</fullName>
    </submittedName>
</protein>
<gene>
    <name evidence="4" type="ORF">M9Y10_038125</name>
</gene>
<dbReference type="SUPFAM" id="SSF50978">
    <property type="entry name" value="WD40 repeat-like"/>
    <property type="match status" value="1"/>
</dbReference>
<dbReference type="InterPro" id="IPR036322">
    <property type="entry name" value="WD40_repeat_dom_sf"/>
</dbReference>
<sequence length="361" mass="39485">MIGSLSLSNDNSSIAVSIDHGFFVYSTDPLVRKFQKEFQLYNITKVTTSNDGNFIAFVGISTEESTENQPQQSTSITSTVTNAITSVLSSALSSNNHNANENGNAKATVFVWNNFYGECHCRFDLDKKKGENRVLAMKLIGQLLLIVFESKTCVFDIETKMMKLQHNTEMNTNGAADVIISPEDGETQLVAVCSAEVGKIDVYQLVSGENPSRFSIYAAKHPVTLIKFSPDSTLIATASEKGTLIRVFDSTTGSALSTFRRGALMPASILDVCFSPSNTELVAISSNGTVHLFQSDIRNTNQNEYPRSVAKLAIDKAAFVQSAFRNQDEFYILASTGHFYTISVSEQNALVLKSKQSVLEV</sequence>
<dbReference type="Pfam" id="PF21032">
    <property type="entry name" value="PROPPIN"/>
    <property type="match status" value="1"/>
</dbReference>
<evidence type="ECO:0000313" key="4">
    <source>
        <dbReference type="EMBL" id="KAK8887089.1"/>
    </source>
</evidence>